<feature type="transmembrane region" description="Helical" evidence="6">
    <location>
        <begin position="420"/>
        <end position="443"/>
    </location>
</feature>
<name>A0A6A6YDG5_9PEZI</name>
<feature type="transmembrane region" description="Helical" evidence="6">
    <location>
        <begin position="387"/>
        <end position="408"/>
    </location>
</feature>
<dbReference type="Pfam" id="PF07690">
    <property type="entry name" value="MFS_1"/>
    <property type="match status" value="1"/>
</dbReference>
<dbReference type="SUPFAM" id="SSF103473">
    <property type="entry name" value="MFS general substrate transporter"/>
    <property type="match status" value="1"/>
</dbReference>
<evidence type="ECO:0000256" key="1">
    <source>
        <dbReference type="ARBA" id="ARBA00004141"/>
    </source>
</evidence>
<feature type="region of interest" description="Disordered" evidence="5">
    <location>
        <begin position="1"/>
        <end position="40"/>
    </location>
</feature>
<evidence type="ECO:0000256" key="6">
    <source>
        <dbReference type="SAM" id="Phobius"/>
    </source>
</evidence>
<feature type="transmembrane region" description="Helical" evidence="6">
    <location>
        <begin position="322"/>
        <end position="341"/>
    </location>
</feature>
<dbReference type="GO" id="GO:0022857">
    <property type="term" value="F:transmembrane transporter activity"/>
    <property type="evidence" value="ECO:0007669"/>
    <property type="project" value="InterPro"/>
</dbReference>
<reference evidence="10" key="3">
    <citation type="submission" date="2025-04" db="UniProtKB">
        <authorList>
            <consortium name="RefSeq"/>
        </authorList>
    </citation>
    <scope>IDENTIFICATION</scope>
    <source>
        <strain evidence="10">CBS 304.34</strain>
    </source>
</reference>
<evidence type="ECO:0000313" key="8">
    <source>
        <dbReference type="EMBL" id="KAF2805887.1"/>
    </source>
</evidence>
<accession>A0A6A6YDG5</accession>
<dbReference type="PANTHER" id="PTHR23502:SF47">
    <property type="entry name" value="MAJOR FACILITATOR SUPERFAMILY (MFS) PROFILE DOMAIN-CONTAINING PROTEIN-RELATED"/>
    <property type="match status" value="1"/>
</dbReference>
<keyword evidence="4 6" id="KW-0472">Membrane</keyword>
<feature type="transmembrane region" description="Helical" evidence="6">
    <location>
        <begin position="174"/>
        <end position="195"/>
    </location>
</feature>
<sequence length="491" mass="54049">MPEDVDLEKADAQQPIPAVPQDGQTRTDLVDFDGPNDPANPKNWTKRRKWGVTLSMASLVFTVTFSSSIFSVAIGVVAEEYHVSEIVATLGVTLFVLGFVFGPIMFGPMSEVFGRRIPLFSGYIVFAIFQIPVAVAQNIETVMLGRFLGGFFASAPLAVVGGGLADMWDPIDRAYAICVFAAGGFAGPVVGPPVGGFITQSYLGWRWTSWITLIMAALFGTIALFMIPETSAPRILQTKARRLRFETQNWALHAKADENRIDARQIMTVYLIRPFKMFFQEPILALITAYMSFIYGILYLLFEAYPVSFREQRGWSLGVSSLPFVAFIVGIAMGSGLIAYSTATNFTRAFVKHGRTIPEERLPPMIIGAVILPIGMFWFAWTSNPSISWVPSVFATAFIGMGCLVTFWQGMSYIIDCYGFYSNSAIAINTVLRSIAGAGFPLFATPMYHKLGVDWAMSLLAFLCVAFIPVPVLFYVYGAKIRGMSRFTPTG</sequence>
<feature type="transmembrane region" description="Helical" evidence="6">
    <location>
        <begin position="86"/>
        <end position="105"/>
    </location>
</feature>
<keyword evidence="3 6" id="KW-1133">Transmembrane helix</keyword>
<evidence type="ECO:0000256" key="2">
    <source>
        <dbReference type="ARBA" id="ARBA00022692"/>
    </source>
</evidence>
<evidence type="ECO:0000313" key="9">
    <source>
        <dbReference type="Proteomes" id="UP000504636"/>
    </source>
</evidence>
<feature type="transmembrane region" description="Helical" evidence="6">
    <location>
        <begin position="283"/>
        <end position="302"/>
    </location>
</feature>
<gene>
    <name evidence="8 10" type="ORF">BDZ99DRAFT_490378</name>
</gene>
<feature type="transmembrane region" description="Helical" evidence="6">
    <location>
        <begin position="362"/>
        <end position="381"/>
    </location>
</feature>
<dbReference type="Gene3D" id="1.20.1250.20">
    <property type="entry name" value="MFS general substrate transporter like domains"/>
    <property type="match status" value="1"/>
</dbReference>
<feature type="transmembrane region" description="Helical" evidence="6">
    <location>
        <begin position="117"/>
        <end position="135"/>
    </location>
</feature>
<reference evidence="8 10" key="1">
    <citation type="journal article" date="2020" name="Stud. Mycol.">
        <title>101 Dothideomycetes genomes: a test case for predicting lifestyles and emergence of pathogens.</title>
        <authorList>
            <person name="Haridas S."/>
            <person name="Albert R."/>
            <person name="Binder M."/>
            <person name="Bloem J."/>
            <person name="Labutti K."/>
            <person name="Salamov A."/>
            <person name="Andreopoulos B."/>
            <person name="Baker S."/>
            <person name="Barry K."/>
            <person name="Bills G."/>
            <person name="Bluhm B."/>
            <person name="Cannon C."/>
            <person name="Castanera R."/>
            <person name="Culley D."/>
            <person name="Daum C."/>
            <person name="Ezra D."/>
            <person name="Gonzalez J."/>
            <person name="Henrissat B."/>
            <person name="Kuo A."/>
            <person name="Liang C."/>
            <person name="Lipzen A."/>
            <person name="Lutzoni F."/>
            <person name="Magnuson J."/>
            <person name="Mondo S."/>
            <person name="Nolan M."/>
            <person name="Ohm R."/>
            <person name="Pangilinan J."/>
            <person name="Park H.-J."/>
            <person name="Ramirez L."/>
            <person name="Alfaro M."/>
            <person name="Sun H."/>
            <person name="Tritt A."/>
            <person name="Yoshinaga Y."/>
            <person name="Zwiers L.-H."/>
            <person name="Turgeon B."/>
            <person name="Goodwin S."/>
            <person name="Spatafora J."/>
            <person name="Crous P."/>
            <person name="Grigoriev I."/>
        </authorList>
    </citation>
    <scope>NUCLEOTIDE SEQUENCE</scope>
    <source>
        <strain evidence="8 10">CBS 304.34</strain>
    </source>
</reference>
<dbReference type="InterPro" id="IPR036259">
    <property type="entry name" value="MFS_trans_sf"/>
</dbReference>
<feature type="domain" description="Major facilitator superfamily (MFS) profile" evidence="7">
    <location>
        <begin position="52"/>
        <end position="481"/>
    </location>
</feature>
<evidence type="ECO:0000259" key="7">
    <source>
        <dbReference type="PROSITE" id="PS50850"/>
    </source>
</evidence>
<feature type="transmembrane region" description="Helical" evidence="6">
    <location>
        <begin position="207"/>
        <end position="227"/>
    </location>
</feature>
<dbReference type="OrthoDB" id="446368at2759"/>
<evidence type="ECO:0000256" key="4">
    <source>
        <dbReference type="ARBA" id="ARBA00023136"/>
    </source>
</evidence>
<feature type="transmembrane region" description="Helical" evidence="6">
    <location>
        <begin position="50"/>
        <end position="74"/>
    </location>
</feature>
<dbReference type="Proteomes" id="UP000504636">
    <property type="component" value="Unplaced"/>
</dbReference>
<feature type="transmembrane region" description="Helical" evidence="6">
    <location>
        <begin position="455"/>
        <end position="477"/>
    </location>
</feature>
<proteinExistence type="predicted"/>
<keyword evidence="2 6" id="KW-0812">Transmembrane</keyword>
<dbReference type="PANTHER" id="PTHR23502">
    <property type="entry name" value="MAJOR FACILITATOR SUPERFAMILY"/>
    <property type="match status" value="1"/>
</dbReference>
<dbReference type="RefSeq" id="XP_033572851.1">
    <property type="nucleotide sequence ID" value="XM_033723050.1"/>
</dbReference>
<dbReference type="EMBL" id="MU003708">
    <property type="protein sequence ID" value="KAF2805887.1"/>
    <property type="molecule type" value="Genomic_DNA"/>
</dbReference>
<dbReference type="GO" id="GO:0005886">
    <property type="term" value="C:plasma membrane"/>
    <property type="evidence" value="ECO:0007669"/>
    <property type="project" value="TreeGrafter"/>
</dbReference>
<dbReference type="GeneID" id="54463943"/>
<protein>
    <submittedName>
        <fullName evidence="8 10">MFS transporter</fullName>
    </submittedName>
</protein>
<evidence type="ECO:0000313" key="10">
    <source>
        <dbReference type="RefSeq" id="XP_033572851.1"/>
    </source>
</evidence>
<comment type="subcellular location">
    <subcellularLocation>
        <location evidence="1">Membrane</location>
        <topology evidence="1">Multi-pass membrane protein</topology>
    </subcellularLocation>
</comment>
<feature type="transmembrane region" description="Helical" evidence="6">
    <location>
        <begin position="147"/>
        <end position="167"/>
    </location>
</feature>
<evidence type="ECO:0000256" key="5">
    <source>
        <dbReference type="SAM" id="MobiDB-lite"/>
    </source>
</evidence>
<dbReference type="PROSITE" id="PS50850">
    <property type="entry name" value="MFS"/>
    <property type="match status" value="1"/>
</dbReference>
<dbReference type="CDD" id="cd17323">
    <property type="entry name" value="MFS_Tpo1_MDR_like"/>
    <property type="match status" value="1"/>
</dbReference>
<evidence type="ECO:0000256" key="3">
    <source>
        <dbReference type="ARBA" id="ARBA00022989"/>
    </source>
</evidence>
<dbReference type="AlphaFoldDB" id="A0A6A6YDG5"/>
<reference evidence="10" key="2">
    <citation type="submission" date="2020-04" db="EMBL/GenBank/DDBJ databases">
        <authorList>
            <consortium name="NCBI Genome Project"/>
        </authorList>
    </citation>
    <scope>NUCLEOTIDE SEQUENCE</scope>
    <source>
        <strain evidence="10">CBS 304.34</strain>
    </source>
</reference>
<dbReference type="InterPro" id="IPR020846">
    <property type="entry name" value="MFS_dom"/>
</dbReference>
<keyword evidence="9" id="KW-1185">Reference proteome</keyword>
<dbReference type="InterPro" id="IPR011701">
    <property type="entry name" value="MFS"/>
</dbReference>
<organism evidence="8">
    <name type="scientific">Mytilinidion resinicola</name>
    <dbReference type="NCBI Taxonomy" id="574789"/>
    <lineage>
        <taxon>Eukaryota</taxon>
        <taxon>Fungi</taxon>
        <taxon>Dikarya</taxon>
        <taxon>Ascomycota</taxon>
        <taxon>Pezizomycotina</taxon>
        <taxon>Dothideomycetes</taxon>
        <taxon>Pleosporomycetidae</taxon>
        <taxon>Mytilinidiales</taxon>
        <taxon>Mytilinidiaceae</taxon>
        <taxon>Mytilinidion</taxon>
    </lineage>
</organism>
<dbReference type="FunFam" id="1.20.1250.20:FF:000011">
    <property type="entry name" value="MFS multidrug transporter, putative"/>
    <property type="match status" value="1"/>
</dbReference>